<dbReference type="InterPro" id="IPR043429">
    <property type="entry name" value="ArtM/GltK/GlnP/TcyL/YhdX-like"/>
</dbReference>
<keyword evidence="4" id="KW-1003">Cell membrane</keyword>
<dbReference type="Gene3D" id="1.10.3720.10">
    <property type="entry name" value="MetI-like"/>
    <property type="match status" value="1"/>
</dbReference>
<dbReference type="Pfam" id="PF00497">
    <property type="entry name" value="SBP_bac_3"/>
    <property type="match status" value="1"/>
</dbReference>
<evidence type="ECO:0000256" key="5">
    <source>
        <dbReference type="ARBA" id="ARBA00022692"/>
    </source>
</evidence>
<evidence type="ECO:0000259" key="11">
    <source>
        <dbReference type="PROSITE" id="PS50928"/>
    </source>
</evidence>
<evidence type="ECO:0000256" key="9">
    <source>
        <dbReference type="RuleBase" id="RU363032"/>
    </source>
</evidence>
<dbReference type="PATRIC" id="fig|1122147.4.peg.1962"/>
<dbReference type="GO" id="GO:0006865">
    <property type="term" value="P:amino acid transport"/>
    <property type="evidence" value="ECO:0007669"/>
    <property type="project" value="UniProtKB-KW"/>
</dbReference>
<evidence type="ECO:0000256" key="6">
    <source>
        <dbReference type="ARBA" id="ARBA00022970"/>
    </source>
</evidence>
<reference evidence="12 13" key="1">
    <citation type="journal article" date="2015" name="Genome Announc.">
        <title>Expanding the biotechnology potential of lactobacilli through comparative genomics of 213 strains and associated genera.</title>
        <authorList>
            <person name="Sun Z."/>
            <person name="Harris H.M."/>
            <person name="McCann A."/>
            <person name="Guo C."/>
            <person name="Argimon S."/>
            <person name="Zhang W."/>
            <person name="Yang X."/>
            <person name="Jeffery I.B."/>
            <person name="Cooney J.C."/>
            <person name="Kagawa T.F."/>
            <person name="Liu W."/>
            <person name="Song Y."/>
            <person name="Salvetti E."/>
            <person name="Wrobel A."/>
            <person name="Rasinkangas P."/>
            <person name="Parkhill J."/>
            <person name="Rea M.C."/>
            <person name="O'Sullivan O."/>
            <person name="Ritari J."/>
            <person name="Douillard F.P."/>
            <person name="Paul Ross R."/>
            <person name="Yang R."/>
            <person name="Briner A.E."/>
            <person name="Felis G.E."/>
            <person name="de Vos W.M."/>
            <person name="Barrangou R."/>
            <person name="Klaenhammer T.R."/>
            <person name="Caufield P.W."/>
            <person name="Cui Y."/>
            <person name="Zhang H."/>
            <person name="O'Toole P.W."/>
        </authorList>
    </citation>
    <scope>NUCLEOTIDE SEQUENCE [LARGE SCALE GENOMIC DNA]</scope>
    <source>
        <strain evidence="12 13">DSM 16991</strain>
    </source>
</reference>
<evidence type="ECO:0000256" key="4">
    <source>
        <dbReference type="ARBA" id="ARBA00022475"/>
    </source>
</evidence>
<evidence type="ECO:0000313" key="13">
    <source>
        <dbReference type="Proteomes" id="UP000050949"/>
    </source>
</evidence>
<dbReference type="AlphaFoldDB" id="A0A0R1XFJ9"/>
<feature type="domain" description="ABC transmembrane type-1" evidence="11">
    <location>
        <begin position="292"/>
        <end position="475"/>
    </location>
</feature>
<feature type="chain" id="PRO_5006413237" evidence="10">
    <location>
        <begin position="36"/>
        <end position="485"/>
    </location>
</feature>
<dbReference type="Proteomes" id="UP000050949">
    <property type="component" value="Unassembled WGS sequence"/>
</dbReference>
<dbReference type="InterPro" id="IPR035906">
    <property type="entry name" value="MetI-like_sf"/>
</dbReference>
<evidence type="ECO:0000256" key="7">
    <source>
        <dbReference type="ARBA" id="ARBA00022989"/>
    </source>
</evidence>
<evidence type="ECO:0000313" key="12">
    <source>
        <dbReference type="EMBL" id="KRM28429.1"/>
    </source>
</evidence>
<dbReference type="Pfam" id="PF00528">
    <property type="entry name" value="BPD_transp_1"/>
    <property type="match status" value="1"/>
</dbReference>
<accession>A0A0R1XFJ9</accession>
<dbReference type="SMART" id="SM00062">
    <property type="entry name" value="PBPb"/>
    <property type="match status" value="1"/>
</dbReference>
<dbReference type="PANTHER" id="PTHR30614:SF20">
    <property type="entry name" value="GLUTAMINE TRANSPORT SYSTEM PERMEASE PROTEIN GLNP"/>
    <property type="match status" value="1"/>
</dbReference>
<dbReference type="GO" id="GO:0043190">
    <property type="term" value="C:ATP-binding cassette (ABC) transporter complex"/>
    <property type="evidence" value="ECO:0007669"/>
    <property type="project" value="InterPro"/>
</dbReference>
<keyword evidence="5 9" id="KW-0812">Transmembrane</keyword>
<keyword evidence="7 9" id="KW-1133">Transmembrane helix</keyword>
<dbReference type="SUPFAM" id="SSF161098">
    <property type="entry name" value="MetI-like"/>
    <property type="match status" value="1"/>
</dbReference>
<feature type="transmembrane region" description="Helical" evidence="9">
    <location>
        <begin position="294"/>
        <end position="315"/>
    </location>
</feature>
<comment type="subcellular location">
    <subcellularLocation>
        <location evidence="1 9">Cell membrane</location>
        <topology evidence="1 9">Multi-pass membrane protein</topology>
    </subcellularLocation>
</comment>
<dbReference type="PANTHER" id="PTHR30614">
    <property type="entry name" value="MEMBRANE COMPONENT OF AMINO ACID ABC TRANSPORTER"/>
    <property type="match status" value="1"/>
</dbReference>
<sequence length="485" mass="52874">MNDMERKHWLIKVLAVLTMLLSLGAAVGQAQPAQAATDQSLAKIKQKGTLVMGTSPDYPPYEFLVNNQPVGMDVSIAKQIAKDLGVKLVVKQMDFDALLVGLETHKVDMVLSAMTPTPERKQSVDFSNVYYTSGQSIIINKTDKSIYKSYKNFANKNVGAQTGSLQYDLVKKQIKGAKITGLTKVTDLIIALKTHKIEGIAAESAVATAYVKNNPDLTVLDHQFNLSESDSGTAIAFAKGSTSLVAAVNQSLAKIKKQNLTEKYLSEAGKSLKVNVANTSMWHYRSYFIKGVGYTLLISLIAVLIGVVLGTLLALSRLSHFLPLKWIATAYVEFIRGTPLMIQVMFLYFGLNVPALTAGVAGVAMNSGAYVAEYIRGGIDSVPKGQVEAARSLGLSYKDTMRYVILPQALKIIWPSLGNEFISLIKESSIVSVIGVTDLIYQLRLVQAATYKGIAPYAVAMVIYFILVFGLTRLLNFAERKMQHA</sequence>
<feature type="signal peptide" evidence="10">
    <location>
        <begin position="1"/>
        <end position="35"/>
    </location>
</feature>
<evidence type="ECO:0000256" key="8">
    <source>
        <dbReference type="ARBA" id="ARBA00023136"/>
    </source>
</evidence>
<dbReference type="EMBL" id="AZFW01000032">
    <property type="protein sequence ID" value="KRM28429.1"/>
    <property type="molecule type" value="Genomic_DNA"/>
</dbReference>
<keyword evidence="6" id="KW-0029">Amino-acid transport</keyword>
<dbReference type="CDD" id="cd06261">
    <property type="entry name" value="TM_PBP2"/>
    <property type="match status" value="1"/>
</dbReference>
<dbReference type="PROSITE" id="PS50928">
    <property type="entry name" value="ABC_TM1"/>
    <property type="match status" value="1"/>
</dbReference>
<dbReference type="GO" id="GO:0022857">
    <property type="term" value="F:transmembrane transporter activity"/>
    <property type="evidence" value="ECO:0007669"/>
    <property type="project" value="InterPro"/>
</dbReference>
<feature type="transmembrane region" description="Helical" evidence="9">
    <location>
        <begin position="454"/>
        <end position="475"/>
    </location>
</feature>
<comment type="caution">
    <text evidence="12">The sequence shown here is derived from an EMBL/GenBank/DDBJ whole genome shotgun (WGS) entry which is preliminary data.</text>
</comment>
<dbReference type="SUPFAM" id="SSF53850">
    <property type="entry name" value="Periplasmic binding protein-like II"/>
    <property type="match status" value="1"/>
</dbReference>
<evidence type="ECO:0000256" key="3">
    <source>
        <dbReference type="ARBA" id="ARBA00022448"/>
    </source>
</evidence>
<organism evidence="12 13">
    <name type="scientific">Schleiferilactobacillus harbinensis DSM 16991</name>
    <dbReference type="NCBI Taxonomy" id="1122147"/>
    <lineage>
        <taxon>Bacteria</taxon>
        <taxon>Bacillati</taxon>
        <taxon>Bacillota</taxon>
        <taxon>Bacilli</taxon>
        <taxon>Lactobacillales</taxon>
        <taxon>Lactobacillaceae</taxon>
        <taxon>Schleiferilactobacillus</taxon>
    </lineage>
</organism>
<dbReference type="NCBIfam" id="TIGR01726">
    <property type="entry name" value="HEQRo_perm_3TM"/>
    <property type="match status" value="1"/>
</dbReference>
<evidence type="ECO:0000256" key="1">
    <source>
        <dbReference type="ARBA" id="ARBA00004651"/>
    </source>
</evidence>
<name>A0A0R1XFJ9_9LACO</name>
<gene>
    <name evidence="12" type="ORF">FC91_GL001893</name>
</gene>
<protein>
    <submittedName>
        <fullName evidence="12">Amino acid ABC transporter permease</fullName>
    </submittedName>
</protein>
<keyword evidence="8 9" id="KW-0472">Membrane</keyword>
<keyword evidence="10" id="KW-0732">Signal</keyword>
<dbReference type="InterPro" id="IPR001638">
    <property type="entry name" value="Solute-binding_3/MltF_N"/>
</dbReference>
<keyword evidence="3 9" id="KW-0813">Transport</keyword>
<dbReference type="InterPro" id="IPR000515">
    <property type="entry name" value="MetI-like"/>
</dbReference>
<feature type="transmembrane region" description="Helical" evidence="9">
    <location>
        <begin position="345"/>
        <end position="365"/>
    </location>
</feature>
<comment type="similarity">
    <text evidence="2">Belongs to the binding-protein-dependent transport system permease family. HisMQ subfamily.</text>
</comment>
<dbReference type="eggNOG" id="COG0834">
    <property type="taxonomic scope" value="Bacteria"/>
</dbReference>
<dbReference type="FunFam" id="1.10.3720.10:FF:000033">
    <property type="entry name" value="Polar amino acid ABC transporter permease"/>
    <property type="match status" value="1"/>
</dbReference>
<dbReference type="InterPro" id="IPR010065">
    <property type="entry name" value="AA_ABC_transptr_permease_3TM"/>
</dbReference>
<evidence type="ECO:0000256" key="10">
    <source>
        <dbReference type="SAM" id="SignalP"/>
    </source>
</evidence>
<dbReference type="Gene3D" id="3.40.190.10">
    <property type="entry name" value="Periplasmic binding protein-like II"/>
    <property type="match status" value="2"/>
</dbReference>
<proteinExistence type="inferred from homology"/>
<evidence type="ECO:0000256" key="2">
    <source>
        <dbReference type="ARBA" id="ARBA00010072"/>
    </source>
</evidence>
<dbReference type="eggNOG" id="COG0765">
    <property type="taxonomic scope" value="Bacteria"/>
</dbReference>